<evidence type="ECO:0000259" key="1">
    <source>
        <dbReference type="Pfam" id="PF10020"/>
    </source>
</evidence>
<dbReference type="InterPro" id="IPR019260">
    <property type="entry name" value="DUF2262"/>
</dbReference>
<feature type="domain" description="DUF2262" evidence="1">
    <location>
        <begin position="129"/>
        <end position="264"/>
    </location>
</feature>
<protein>
    <submittedName>
        <fullName evidence="3">Uncharacterized protein</fullName>
    </submittedName>
</protein>
<evidence type="ECO:0000313" key="4">
    <source>
        <dbReference type="Proteomes" id="UP000198508"/>
    </source>
</evidence>
<dbReference type="STRING" id="460384.SAMN05216313_102247"/>
<dbReference type="EMBL" id="FOIM01000002">
    <property type="protein sequence ID" value="SET13318.1"/>
    <property type="molecule type" value="Genomic_DNA"/>
</dbReference>
<sequence length="266" mass="30416">MKIQNEIRQFEAQFEEKTEELLFLTGPNGFGGGRVPGEKLWSASIGLAAYKRPGEEAVQQDGTLTLKADDDLLHRLQAQVKPYSVIRAAVRAGRERQARFMLVGETSPARDGELEAILEELKKPVYLEDEVLGRFTLDRQVNWFEADVDWLGQTVRLSFDWDEDEAMEDSLRTAKALMADQEEWNRRVLARASEDLLELKNDSWLEEDEEELDAEKFEARLELESIEVRPDGEFCFWFEDGDLFWGHSITVEGTLEGGPEQADIQG</sequence>
<dbReference type="Pfam" id="PF10020">
    <property type="entry name" value="DUF2262"/>
    <property type="match status" value="1"/>
</dbReference>
<organism evidence="3 4">
    <name type="scientific">Enterocloster lavalensis</name>
    <dbReference type="NCBI Taxonomy" id="460384"/>
    <lineage>
        <taxon>Bacteria</taxon>
        <taxon>Bacillati</taxon>
        <taxon>Bacillota</taxon>
        <taxon>Clostridia</taxon>
        <taxon>Lachnospirales</taxon>
        <taxon>Lachnospiraceae</taxon>
        <taxon>Enterocloster</taxon>
    </lineage>
</organism>
<proteinExistence type="predicted"/>
<dbReference type="RefSeq" id="WP_092360848.1">
    <property type="nucleotide sequence ID" value="NZ_DAINWJ010000077.1"/>
</dbReference>
<name>A0A1I0C3L0_9FIRM</name>
<dbReference type="Proteomes" id="UP000198508">
    <property type="component" value="Unassembled WGS sequence"/>
</dbReference>
<evidence type="ECO:0000313" key="3">
    <source>
        <dbReference type="EMBL" id="SET13318.1"/>
    </source>
</evidence>
<gene>
    <name evidence="3" type="ORF">SAMN05216313_102247</name>
</gene>
<keyword evidence="4" id="KW-1185">Reference proteome</keyword>
<accession>A0A1I0C3L0</accession>
<evidence type="ECO:0000259" key="2">
    <source>
        <dbReference type="Pfam" id="PF22886"/>
    </source>
</evidence>
<dbReference type="AlphaFoldDB" id="A0A1I0C3L0"/>
<reference evidence="4" key="1">
    <citation type="submission" date="2016-10" db="EMBL/GenBank/DDBJ databases">
        <authorList>
            <person name="Varghese N."/>
            <person name="Submissions S."/>
        </authorList>
    </citation>
    <scope>NUCLEOTIDE SEQUENCE [LARGE SCALE GENOMIC DNA]</scope>
    <source>
        <strain evidence="4">NLAE-zl-G277</strain>
    </source>
</reference>
<feature type="domain" description="DUF7021" evidence="2">
    <location>
        <begin position="6"/>
        <end position="121"/>
    </location>
</feature>
<dbReference type="Pfam" id="PF22886">
    <property type="entry name" value="DUF7021"/>
    <property type="match status" value="1"/>
</dbReference>
<dbReference type="InterPro" id="IPR054286">
    <property type="entry name" value="DUF7021"/>
</dbReference>
<dbReference type="GeneID" id="93277203"/>